<organism evidence="3 4">
    <name type="scientific">Nitratireductor arenosus</name>
    <dbReference type="NCBI Taxonomy" id="2682096"/>
    <lineage>
        <taxon>Bacteria</taxon>
        <taxon>Pseudomonadati</taxon>
        <taxon>Pseudomonadota</taxon>
        <taxon>Alphaproteobacteria</taxon>
        <taxon>Hyphomicrobiales</taxon>
        <taxon>Phyllobacteriaceae</taxon>
        <taxon>Nitratireductor</taxon>
    </lineage>
</organism>
<dbReference type="InterPro" id="IPR027417">
    <property type="entry name" value="P-loop_NTPase"/>
</dbReference>
<reference evidence="3 4" key="1">
    <citation type="submission" date="2019-12" db="EMBL/GenBank/DDBJ databases">
        <title>Nitratireductor arenosus sp. nov., Isolated from sea sand, Jeju island, South Korea.</title>
        <authorList>
            <person name="Kim W."/>
        </authorList>
    </citation>
    <scope>NUCLEOTIDE SEQUENCE [LARGE SCALE GENOMIC DNA]</scope>
    <source>
        <strain evidence="3 4">CAU 1489</strain>
    </source>
</reference>
<protein>
    <submittedName>
        <fullName evidence="3">Terminase</fullName>
    </submittedName>
</protein>
<evidence type="ECO:0000259" key="2">
    <source>
        <dbReference type="Pfam" id="PF20441"/>
    </source>
</evidence>
<proteinExistence type="predicted"/>
<evidence type="ECO:0000259" key="1">
    <source>
        <dbReference type="Pfam" id="PF03354"/>
    </source>
</evidence>
<accession>A0A844QI35</accession>
<name>A0A844QI35_9HYPH</name>
<sequence length="593" mass="65951">MTISTDRTTGYAQDVVAGKIVAGEFVRLAARRHLSDIKYGQKRGLKWDVEQAERAIDFFPAVLTITEGAKEDQPFHLLPWHVFVVGSIYGWRDKNGLRRFRFVWMETGKGQAKSPLMAGLGIYETVGRKKSRAEVYCIGENRDTAKVMFRDAVAMCRAAIPGKGGETLESSGRVIIRGVGDNAWKIEHPASSSKFEPVANSDAISGPKPTLVLGDEVHEMKTTKGIQIWRAAIAKMSGDPMMVLGTNTPSIDQIVGTEYSEYFQKVLKGEYTDDGAFAYIARTDKTDDPFNDESCWVKSLPALGITYPIENVRKEVETSKQMLSTALTTKRLYFGIPVGTAGFWISEDAWESTQGAVDENEMRGRRLHLSLDLSQKNDLTALSGCWEGESLAVKTWYWTCQYGLAERAVADKVNYREIAEAGQLEITPSTTIDFTFVADRVKQLCASHDVVQLVVDSAFIQDFIRACDDIGFAVWLFEGDDEPEGQGLKIIRHGQGGKVVFEDKMLCMPVSIRHLEDHILKGTLTIERNRMTTICAANTFLNHDAQKNKWFDKKQSRGRIDGMVTIAMAVGSATSEMESRGPSVYSERGVLVL</sequence>
<dbReference type="InterPro" id="IPR046462">
    <property type="entry name" value="TerL_nuclease"/>
</dbReference>
<evidence type="ECO:0000313" key="4">
    <source>
        <dbReference type="Proteomes" id="UP000463224"/>
    </source>
</evidence>
<dbReference type="PANTHER" id="PTHR41287:SF1">
    <property type="entry name" value="PROTEIN YMFN"/>
    <property type="match status" value="1"/>
</dbReference>
<feature type="domain" description="Terminase large subunit-like ATPase" evidence="1">
    <location>
        <begin position="79"/>
        <end position="255"/>
    </location>
</feature>
<comment type="caution">
    <text evidence="3">The sequence shown here is derived from an EMBL/GenBank/DDBJ whole genome shotgun (WGS) entry which is preliminary data.</text>
</comment>
<dbReference type="GO" id="GO:0004519">
    <property type="term" value="F:endonuclease activity"/>
    <property type="evidence" value="ECO:0007669"/>
    <property type="project" value="InterPro"/>
</dbReference>
<gene>
    <name evidence="3" type="ORF">GN330_16540</name>
</gene>
<dbReference type="EMBL" id="WPHG01000004">
    <property type="protein sequence ID" value="MVA98857.1"/>
    <property type="molecule type" value="Genomic_DNA"/>
</dbReference>
<dbReference type="Proteomes" id="UP000463224">
    <property type="component" value="Unassembled WGS sequence"/>
</dbReference>
<dbReference type="Pfam" id="PF03354">
    <property type="entry name" value="TerL_ATPase"/>
    <property type="match status" value="1"/>
</dbReference>
<dbReference type="RefSeq" id="WP_156713835.1">
    <property type="nucleotide sequence ID" value="NZ_WPHG01000004.1"/>
</dbReference>
<feature type="domain" description="Terminase large subunit-like endonuclease" evidence="2">
    <location>
        <begin position="271"/>
        <end position="465"/>
    </location>
</feature>
<dbReference type="InterPro" id="IPR005021">
    <property type="entry name" value="Terminase_largesu-like"/>
</dbReference>
<dbReference type="Gene3D" id="3.40.50.300">
    <property type="entry name" value="P-loop containing nucleotide triphosphate hydrolases"/>
    <property type="match status" value="1"/>
</dbReference>
<evidence type="ECO:0000313" key="3">
    <source>
        <dbReference type="EMBL" id="MVA98857.1"/>
    </source>
</evidence>
<dbReference type="AlphaFoldDB" id="A0A844QI35"/>
<dbReference type="Pfam" id="PF20441">
    <property type="entry name" value="TerL_nuclease"/>
    <property type="match status" value="1"/>
</dbReference>
<dbReference type="PANTHER" id="PTHR41287">
    <property type="match status" value="1"/>
</dbReference>
<dbReference type="InterPro" id="IPR046461">
    <property type="entry name" value="TerL_ATPase"/>
</dbReference>
<keyword evidence="4" id="KW-1185">Reference proteome</keyword>